<proteinExistence type="predicted"/>
<dbReference type="GO" id="GO:0046872">
    <property type="term" value="F:metal ion binding"/>
    <property type="evidence" value="ECO:0007669"/>
    <property type="project" value="UniProtKB-KW"/>
</dbReference>
<dbReference type="Pfam" id="PF00032">
    <property type="entry name" value="Cytochrom_B_C"/>
    <property type="match status" value="1"/>
</dbReference>
<dbReference type="InterPro" id="IPR048260">
    <property type="entry name" value="Cytochrome_b_C_euk/bac"/>
</dbReference>
<keyword evidence="5" id="KW-0349">Heme</keyword>
<dbReference type="InterPro" id="IPR036150">
    <property type="entry name" value="Cyt_b/b6_C_sf"/>
</dbReference>
<evidence type="ECO:0000256" key="6">
    <source>
        <dbReference type="ARBA" id="ARBA00022660"/>
    </source>
</evidence>
<feature type="transmembrane region" description="Helical" evidence="13">
    <location>
        <begin position="162"/>
        <end position="183"/>
    </location>
</feature>
<keyword evidence="4" id="KW-0813">Transport</keyword>
<keyword evidence="12 13" id="KW-0472">Membrane</keyword>
<dbReference type="InterPro" id="IPR048259">
    <property type="entry name" value="Cytochrome_b_N_euk/bac"/>
</dbReference>
<dbReference type="CDD" id="cd00290">
    <property type="entry name" value="cytochrome_b_C"/>
    <property type="match status" value="1"/>
</dbReference>
<evidence type="ECO:0000256" key="3">
    <source>
        <dbReference type="ARBA" id="ARBA00013531"/>
    </source>
</evidence>
<dbReference type="GO" id="GO:0008121">
    <property type="term" value="F:quinol-cytochrome-c reductase activity"/>
    <property type="evidence" value="ECO:0007669"/>
    <property type="project" value="InterPro"/>
</dbReference>
<evidence type="ECO:0000259" key="14">
    <source>
        <dbReference type="PROSITE" id="PS51002"/>
    </source>
</evidence>
<dbReference type="GO" id="GO:0045275">
    <property type="term" value="C:respiratory chain complex III"/>
    <property type="evidence" value="ECO:0007669"/>
    <property type="project" value="InterPro"/>
</dbReference>
<dbReference type="PROSITE" id="PS51002">
    <property type="entry name" value="CYTB_NTER"/>
    <property type="match status" value="1"/>
</dbReference>
<feature type="transmembrane region" description="Helical" evidence="13">
    <location>
        <begin position="195"/>
        <end position="218"/>
    </location>
</feature>
<evidence type="ECO:0000256" key="11">
    <source>
        <dbReference type="ARBA" id="ARBA00023004"/>
    </source>
</evidence>
<evidence type="ECO:0000256" key="12">
    <source>
        <dbReference type="ARBA" id="ARBA00023136"/>
    </source>
</evidence>
<dbReference type="SUPFAM" id="SSF81342">
    <property type="entry name" value="Transmembrane di-heme cytochromes"/>
    <property type="match status" value="1"/>
</dbReference>
<dbReference type="InterPro" id="IPR030689">
    <property type="entry name" value="Cytochrome_b"/>
</dbReference>
<dbReference type="Pfam" id="PF00033">
    <property type="entry name" value="Cytochrome_B"/>
    <property type="match status" value="1"/>
</dbReference>
<dbReference type="GO" id="GO:0016491">
    <property type="term" value="F:oxidoreductase activity"/>
    <property type="evidence" value="ECO:0007669"/>
    <property type="project" value="UniProtKB-KW"/>
</dbReference>
<keyword evidence="16" id="KW-0560">Oxidoreductase</keyword>
<feature type="transmembrane region" description="Helical" evidence="13">
    <location>
        <begin position="349"/>
        <end position="369"/>
    </location>
</feature>
<feature type="transmembrane region" description="Helical" evidence="13">
    <location>
        <begin position="318"/>
        <end position="337"/>
    </location>
</feature>
<keyword evidence="11" id="KW-0408">Iron</keyword>
<dbReference type="InterPro" id="IPR005797">
    <property type="entry name" value="Cyt_b/b6_N"/>
</dbReference>
<keyword evidence="7 13" id="KW-0812">Transmembrane</keyword>
<dbReference type="PROSITE" id="PS51003">
    <property type="entry name" value="CYTB_CTER"/>
    <property type="match status" value="1"/>
</dbReference>
<feature type="transmembrane region" description="Helical" evidence="13">
    <location>
        <begin position="44"/>
        <end position="71"/>
    </location>
</feature>
<evidence type="ECO:0000256" key="7">
    <source>
        <dbReference type="ARBA" id="ARBA00022692"/>
    </source>
</evidence>
<keyword evidence="10 13" id="KW-1133">Transmembrane helix</keyword>
<evidence type="ECO:0000256" key="1">
    <source>
        <dbReference type="ARBA" id="ARBA00001970"/>
    </source>
</evidence>
<gene>
    <name evidence="16" type="ORF">MNBD_GAMMA04-2174</name>
</gene>
<comment type="subcellular location">
    <subcellularLocation>
        <location evidence="2">Membrane</location>
        <topology evidence="2">Multi-pass membrane protein</topology>
    </subcellularLocation>
</comment>
<dbReference type="EMBL" id="UOFB01000420">
    <property type="protein sequence ID" value="VAW49958.1"/>
    <property type="molecule type" value="Genomic_DNA"/>
</dbReference>
<dbReference type="AlphaFoldDB" id="A0A3B0W237"/>
<sequence length="413" mass="46846">MSNQTNESSTGKSSLLGWFDERYPVSSTWNKHVGEYYAPKNFNFWYFFGSLALIVLVNQIVTGIWLTMSYVPTNAGAFSSVEYIMRDVEWGWLLRYLHSTGASAFFIVIYLHMMRALLYGSYKKPRELVWVIGMVLFLVLMAEAFMGYLLPWGQMSFWGAQVIISLFGAIPVIGPDLALWIRGDFVISEVTLNRFFALHVIALPLVLVILVFMHLVALHHVGSNNPDGVEIKKLKDNKGIPLDGIRFHPYYSVKDAMGAVFFFILFALVLFYAPEGGGYFIEAPNFEPANPLKTPDHIVPVWYFTPFYAILRAIPDKFLGVVAMGAAVVILFAMPWLDRCKVKSIRYRGNSYKVLLTILVISFFVLGFLGTQPSTPLYTKLAQIFTALYFMFFLVLPFTSANEKTKPVPERVT</sequence>
<dbReference type="InterPro" id="IPR016174">
    <property type="entry name" value="Di-haem_cyt_TM"/>
</dbReference>
<keyword evidence="8" id="KW-0479">Metal-binding</keyword>
<feature type="domain" description="Cytochrome b/b6 C-terminal region profile" evidence="15">
    <location>
        <begin position="237"/>
        <end position="410"/>
    </location>
</feature>
<evidence type="ECO:0000256" key="13">
    <source>
        <dbReference type="SAM" id="Phobius"/>
    </source>
</evidence>
<feature type="transmembrane region" description="Helical" evidence="13">
    <location>
        <begin position="381"/>
        <end position="401"/>
    </location>
</feature>
<feature type="transmembrane region" description="Helical" evidence="13">
    <location>
        <begin position="128"/>
        <end position="150"/>
    </location>
</feature>
<keyword evidence="9" id="KW-0249">Electron transport</keyword>
<dbReference type="SUPFAM" id="SSF81648">
    <property type="entry name" value="a domain/subunit of cytochrome bc1 complex (Ubiquinol-cytochrome c reductase)"/>
    <property type="match status" value="1"/>
</dbReference>
<evidence type="ECO:0000259" key="15">
    <source>
        <dbReference type="PROSITE" id="PS51003"/>
    </source>
</evidence>
<evidence type="ECO:0000256" key="10">
    <source>
        <dbReference type="ARBA" id="ARBA00022989"/>
    </source>
</evidence>
<feature type="transmembrane region" description="Helical" evidence="13">
    <location>
        <begin position="92"/>
        <end position="113"/>
    </location>
</feature>
<name>A0A3B0W237_9ZZZZ</name>
<dbReference type="InterPro" id="IPR005798">
    <property type="entry name" value="Cyt_b/b6_C"/>
</dbReference>
<dbReference type="GO" id="GO:0022904">
    <property type="term" value="P:respiratory electron transport chain"/>
    <property type="evidence" value="ECO:0007669"/>
    <property type="project" value="InterPro"/>
</dbReference>
<dbReference type="PANTHER" id="PTHR19271">
    <property type="entry name" value="CYTOCHROME B"/>
    <property type="match status" value="1"/>
</dbReference>
<keyword evidence="6" id="KW-0679">Respiratory chain</keyword>
<protein>
    <recommendedName>
        <fullName evidence="3">Cytochrome b</fullName>
    </recommendedName>
</protein>
<evidence type="ECO:0000256" key="4">
    <source>
        <dbReference type="ARBA" id="ARBA00022448"/>
    </source>
</evidence>
<reference evidence="16" key="1">
    <citation type="submission" date="2018-06" db="EMBL/GenBank/DDBJ databases">
        <authorList>
            <person name="Zhirakovskaya E."/>
        </authorList>
    </citation>
    <scope>NUCLEOTIDE SEQUENCE</scope>
</reference>
<dbReference type="InterPro" id="IPR027387">
    <property type="entry name" value="Cytb/b6-like_sf"/>
</dbReference>
<accession>A0A3B0W237</accession>
<dbReference type="FunFam" id="1.20.810.10:FF:000004">
    <property type="entry name" value="Cytochrome b"/>
    <property type="match status" value="1"/>
</dbReference>
<dbReference type="CDD" id="cd00284">
    <property type="entry name" value="Cytochrome_b_N"/>
    <property type="match status" value="1"/>
</dbReference>
<evidence type="ECO:0000256" key="8">
    <source>
        <dbReference type="ARBA" id="ARBA00022723"/>
    </source>
</evidence>
<feature type="transmembrane region" description="Helical" evidence="13">
    <location>
        <begin position="256"/>
        <end position="273"/>
    </location>
</feature>
<evidence type="ECO:0000256" key="9">
    <source>
        <dbReference type="ARBA" id="ARBA00022982"/>
    </source>
</evidence>
<evidence type="ECO:0000256" key="5">
    <source>
        <dbReference type="ARBA" id="ARBA00022617"/>
    </source>
</evidence>
<dbReference type="PANTHER" id="PTHR19271:SF16">
    <property type="entry name" value="CYTOCHROME B"/>
    <property type="match status" value="1"/>
</dbReference>
<dbReference type="Gene3D" id="1.20.810.10">
    <property type="entry name" value="Cytochrome Bc1 Complex, Chain C"/>
    <property type="match status" value="1"/>
</dbReference>
<evidence type="ECO:0000256" key="2">
    <source>
        <dbReference type="ARBA" id="ARBA00004141"/>
    </source>
</evidence>
<dbReference type="PIRSF" id="PIRSF038885">
    <property type="entry name" value="COB"/>
    <property type="match status" value="1"/>
</dbReference>
<feature type="domain" description="Cytochrome b/b6 N-terminal region profile" evidence="14">
    <location>
        <begin position="15"/>
        <end position="227"/>
    </location>
</feature>
<organism evidence="16">
    <name type="scientific">hydrothermal vent metagenome</name>
    <dbReference type="NCBI Taxonomy" id="652676"/>
    <lineage>
        <taxon>unclassified sequences</taxon>
        <taxon>metagenomes</taxon>
        <taxon>ecological metagenomes</taxon>
    </lineage>
</organism>
<comment type="cofactor">
    <cofactor evidence="1">
        <name>heme b</name>
        <dbReference type="ChEBI" id="CHEBI:60344"/>
    </cofactor>
</comment>
<evidence type="ECO:0000313" key="16">
    <source>
        <dbReference type="EMBL" id="VAW49958.1"/>
    </source>
</evidence>